<proteinExistence type="predicted"/>
<sequence>MSTELYPYDYFGGPEEYDFNKDRQNEQKWLINEIIRPELPNIIDNVEKCIDMLYSDQLFKMPITSGVKKNASSPSIRGVVTRHGINIVDFQMALQFPQFDKGKIIICKMDSGKKFTLLQLDSIGKNLQQVLLLLEGLEVEKDCVTFIDKFKQSLQLITKSINILQNPPKDLLFPYNNNIIVKRMFANPEQFCESTHHKISLELIVYKSELTMDFRNLAKVTKKPWCDIDPVSGKSVVDKIKESLKSNRGKKLNEILEEQNIILEESNLLNNFIITTFNKESTTLQQAQDFISRCITFDGKVVTECEKLQTTTSDPSLISIVSKLNALEHTIGNHFTNLEI</sequence>
<keyword evidence="2" id="KW-1185">Reference proteome</keyword>
<organism evidence="1 2">
    <name type="scientific">Arxiozyma heterogenica</name>
    <dbReference type="NCBI Taxonomy" id="278026"/>
    <lineage>
        <taxon>Eukaryota</taxon>
        <taxon>Fungi</taxon>
        <taxon>Dikarya</taxon>
        <taxon>Ascomycota</taxon>
        <taxon>Saccharomycotina</taxon>
        <taxon>Saccharomycetes</taxon>
        <taxon>Saccharomycetales</taxon>
        <taxon>Saccharomycetaceae</taxon>
        <taxon>Arxiozyma</taxon>
    </lineage>
</organism>
<comment type="caution">
    <text evidence="1">The sequence shown here is derived from an EMBL/GenBank/DDBJ whole genome shotgun (WGS) entry which is preliminary data.</text>
</comment>
<dbReference type="InterPro" id="IPR028241">
    <property type="entry name" value="RAVE2/Rogdi"/>
</dbReference>
<dbReference type="Proteomes" id="UP001306508">
    <property type="component" value="Unassembled WGS sequence"/>
</dbReference>
<dbReference type="EMBL" id="JAWIZZ010000046">
    <property type="protein sequence ID" value="KAK5779682.1"/>
    <property type="molecule type" value="Genomic_DNA"/>
</dbReference>
<dbReference type="GO" id="GO:0043291">
    <property type="term" value="C:RAVE complex"/>
    <property type="evidence" value="ECO:0007669"/>
    <property type="project" value="TreeGrafter"/>
</dbReference>
<dbReference type="AlphaFoldDB" id="A0AAN7WNH9"/>
<evidence type="ECO:0000313" key="2">
    <source>
        <dbReference type="Proteomes" id="UP001306508"/>
    </source>
</evidence>
<dbReference type="PANTHER" id="PTHR13618">
    <property type="entry name" value="LEUCINE ZIPPER CONTAINING TRANSCRIPTION FACTOR LZF1"/>
    <property type="match status" value="1"/>
</dbReference>
<evidence type="ECO:0000313" key="1">
    <source>
        <dbReference type="EMBL" id="KAK5779682.1"/>
    </source>
</evidence>
<accession>A0AAN7WNH9</accession>
<reference evidence="2" key="1">
    <citation type="submission" date="2023-07" db="EMBL/GenBank/DDBJ databases">
        <title>A draft genome of Kazachstania heterogenica Y-27499.</title>
        <authorList>
            <person name="Donic C."/>
            <person name="Kralova J.S."/>
            <person name="Fidel L."/>
            <person name="Ben-Dor S."/>
            <person name="Jung S."/>
        </authorList>
    </citation>
    <scope>NUCLEOTIDE SEQUENCE [LARGE SCALE GENOMIC DNA]</scope>
    <source>
        <strain evidence="2">Y27499</strain>
    </source>
</reference>
<name>A0AAN7WNH9_9SACH</name>
<gene>
    <name evidence="1" type="ORF">RI543_002801</name>
</gene>
<dbReference type="PANTHER" id="PTHR13618:SF1">
    <property type="entry name" value="PROTEIN ROGDI HOMOLOG"/>
    <property type="match status" value="1"/>
</dbReference>
<dbReference type="Pfam" id="PF10259">
    <property type="entry name" value="Rogdi_lz"/>
    <property type="match status" value="1"/>
</dbReference>
<protein>
    <submittedName>
        <fullName evidence="1">Uncharacterized protein</fullName>
    </submittedName>
</protein>